<dbReference type="Pfam" id="PF01266">
    <property type="entry name" value="DAO"/>
    <property type="match status" value="1"/>
</dbReference>
<dbReference type="GO" id="GO:0004368">
    <property type="term" value="F:glycerol-3-phosphate dehydrogenase (quinone) activity"/>
    <property type="evidence" value="ECO:0007669"/>
    <property type="project" value="UniProtKB-EC"/>
</dbReference>
<dbReference type="PRINTS" id="PR01001">
    <property type="entry name" value="FADG3PDH"/>
</dbReference>
<evidence type="ECO:0000256" key="3">
    <source>
        <dbReference type="ARBA" id="ARBA00022630"/>
    </source>
</evidence>
<evidence type="ECO:0000256" key="4">
    <source>
        <dbReference type="ARBA" id="ARBA00022827"/>
    </source>
</evidence>
<feature type="domain" description="Alpha-glycerophosphate oxidase C-terminal" evidence="9">
    <location>
        <begin position="390"/>
        <end position="485"/>
    </location>
</feature>
<name>A0A158I393_9BURK</name>
<evidence type="ECO:0000256" key="2">
    <source>
        <dbReference type="ARBA" id="ARBA00007330"/>
    </source>
</evidence>
<evidence type="ECO:0000259" key="9">
    <source>
        <dbReference type="Pfam" id="PF16901"/>
    </source>
</evidence>
<dbReference type="SUPFAM" id="SSF51905">
    <property type="entry name" value="FAD/NAD(P)-binding domain"/>
    <property type="match status" value="1"/>
</dbReference>
<proteinExistence type="inferred from homology"/>
<dbReference type="InterPro" id="IPR036188">
    <property type="entry name" value="FAD/NAD-bd_sf"/>
</dbReference>
<evidence type="ECO:0000256" key="6">
    <source>
        <dbReference type="RuleBase" id="RU361217"/>
    </source>
</evidence>
<evidence type="ECO:0000256" key="1">
    <source>
        <dbReference type="ARBA" id="ARBA00001974"/>
    </source>
</evidence>
<keyword evidence="4" id="KW-0274">FAD</keyword>
<dbReference type="EMBL" id="FCOK02000040">
    <property type="protein sequence ID" value="SAL51058.1"/>
    <property type="molecule type" value="Genomic_DNA"/>
</dbReference>
<dbReference type="PANTHER" id="PTHR11985">
    <property type="entry name" value="GLYCEROL-3-PHOSPHATE DEHYDROGENASE"/>
    <property type="match status" value="1"/>
</dbReference>
<dbReference type="Gene3D" id="1.10.8.870">
    <property type="entry name" value="Alpha-glycerophosphate oxidase, cap domain"/>
    <property type="match status" value="1"/>
</dbReference>
<dbReference type="NCBIfam" id="NF008899">
    <property type="entry name" value="PRK12266.1"/>
    <property type="match status" value="1"/>
</dbReference>
<dbReference type="PANTHER" id="PTHR11985:SF15">
    <property type="entry name" value="GLYCEROL-3-PHOSPHATE DEHYDROGENASE, MITOCHONDRIAL"/>
    <property type="match status" value="1"/>
</dbReference>
<reference evidence="10 11" key="1">
    <citation type="submission" date="2016-01" db="EMBL/GenBank/DDBJ databases">
        <authorList>
            <person name="Oliw E.H."/>
        </authorList>
    </citation>
    <scope>NUCLEOTIDE SEQUENCE [LARGE SCALE GENOMIC DNA]</scope>
    <source>
        <strain evidence="10">LMG 27134</strain>
    </source>
</reference>
<dbReference type="InterPro" id="IPR000447">
    <property type="entry name" value="G3P_DH_FAD-dep"/>
</dbReference>
<keyword evidence="3 6" id="KW-0285">Flavoprotein</keyword>
<evidence type="ECO:0000256" key="7">
    <source>
        <dbReference type="SAM" id="MobiDB-lite"/>
    </source>
</evidence>
<dbReference type="InterPro" id="IPR006076">
    <property type="entry name" value="FAD-dep_OxRdtase"/>
</dbReference>
<protein>
    <recommendedName>
        <fullName evidence="6">Glycerol-3-phosphate dehydrogenase</fullName>
        <ecNumber evidence="6">1.1.5.3</ecNumber>
    </recommendedName>
</protein>
<organism evidence="10 11">
    <name type="scientific">Caballeronia udeis</name>
    <dbReference type="NCBI Taxonomy" id="1232866"/>
    <lineage>
        <taxon>Bacteria</taxon>
        <taxon>Pseudomonadati</taxon>
        <taxon>Pseudomonadota</taxon>
        <taxon>Betaproteobacteria</taxon>
        <taxon>Burkholderiales</taxon>
        <taxon>Burkholderiaceae</taxon>
        <taxon>Caballeronia</taxon>
    </lineage>
</organism>
<dbReference type="GO" id="GO:0046168">
    <property type="term" value="P:glycerol-3-phosphate catabolic process"/>
    <property type="evidence" value="ECO:0007669"/>
    <property type="project" value="TreeGrafter"/>
</dbReference>
<dbReference type="Proteomes" id="UP000054683">
    <property type="component" value="Unassembled WGS sequence"/>
</dbReference>
<accession>A0A158I393</accession>
<dbReference type="RefSeq" id="WP_062089579.1">
    <property type="nucleotide sequence ID" value="NZ_FCOK02000040.1"/>
</dbReference>
<dbReference type="InterPro" id="IPR038299">
    <property type="entry name" value="DAO_C_sf"/>
</dbReference>
<evidence type="ECO:0000313" key="10">
    <source>
        <dbReference type="EMBL" id="SAL51058.1"/>
    </source>
</evidence>
<comment type="catalytic activity">
    <reaction evidence="6">
        <text>a quinone + sn-glycerol 3-phosphate = dihydroxyacetone phosphate + a quinol</text>
        <dbReference type="Rhea" id="RHEA:18977"/>
        <dbReference type="ChEBI" id="CHEBI:24646"/>
        <dbReference type="ChEBI" id="CHEBI:57597"/>
        <dbReference type="ChEBI" id="CHEBI:57642"/>
        <dbReference type="ChEBI" id="CHEBI:132124"/>
        <dbReference type="EC" id="1.1.5.3"/>
    </reaction>
</comment>
<dbReference type="Gene3D" id="3.30.9.10">
    <property type="entry name" value="D-Amino Acid Oxidase, subunit A, domain 2"/>
    <property type="match status" value="1"/>
</dbReference>
<comment type="similarity">
    <text evidence="2 6">Belongs to the FAD-dependent glycerol-3-phosphate dehydrogenase family.</text>
</comment>
<dbReference type="GO" id="GO:0009331">
    <property type="term" value="C:glycerol-3-phosphate dehydrogenase (FAD) complex"/>
    <property type="evidence" value="ECO:0007669"/>
    <property type="project" value="UniProtKB-UniRule"/>
</dbReference>
<keyword evidence="5 6" id="KW-0560">Oxidoreductase</keyword>
<comment type="cofactor">
    <cofactor evidence="1 6">
        <name>FAD</name>
        <dbReference type="ChEBI" id="CHEBI:57692"/>
    </cofactor>
</comment>
<feature type="region of interest" description="Disordered" evidence="7">
    <location>
        <begin position="506"/>
        <end position="530"/>
    </location>
</feature>
<dbReference type="Gene3D" id="6.10.250.1890">
    <property type="match status" value="1"/>
</dbReference>
<evidence type="ECO:0000256" key="5">
    <source>
        <dbReference type="ARBA" id="ARBA00023002"/>
    </source>
</evidence>
<evidence type="ECO:0000313" key="11">
    <source>
        <dbReference type="Proteomes" id="UP000054683"/>
    </source>
</evidence>
<dbReference type="PROSITE" id="PS00977">
    <property type="entry name" value="FAD_G3PDH_1"/>
    <property type="match status" value="1"/>
</dbReference>
<dbReference type="EC" id="1.1.5.3" evidence="6"/>
<dbReference type="InterPro" id="IPR031656">
    <property type="entry name" value="DAO_C"/>
</dbReference>
<evidence type="ECO:0000259" key="8">
    <source>
        <dbReference type="Pfam" id="PF01266"/>
    </source>
</evidence>
<dbReference type="AlphaFoldDB" id="A0A158I393"/>
<dbReference type="NCBIfam" id="NF009906">
    <property type="entry name" value="PRK13369.1"/>
    <property type="match status" value="1"/>
</dbReference>
<sequence>MQGNLYDVLVVGGGVNGTGIARDAAGRGLSVILCEKDDLASHTSSSSTKLIHGGLRYLEYGEYRLVRKALQEREVLLRAAPHIMWPLRFVMPHMPNLRPAWMIRAGLFLYDHLARRELLPGSRGINMRRHPAGAPLIDSIKRGFVYSDGWVDDARLVALNAVDAQEHGAVVKTRTRLVSAHRSEGLWFATLADNHGVTFEVRARSIANAAGPWVSDLLKDSLNSNTHTRHTVRLVKGSHIVTRRLFEHDHAYIFQNPDKRIIFAIPYEHDYTLIGTTDLEYHGDASKVAISPEETAYLCDSINRYFKKHISPADVCWTYAGVRGLLEDENAENASAVTRDYLLELDTPANEAPLLSVFGGKITTFRKLAEEAVDKLGEALQSPARSKTWTEGAPLPGGDIANADFSLFLASFKQRNRWLPGELAHRYARAYGTRAQKLLGDASSLADLGEALAPDLYEAELRYMRDNEWATCADDVLWRRSKLGLHLEPGSLDDVVRRIDGWFASSQPEAEPQAESSASATTSTPARTVV</sequence>
<gene>
    <name evidence="10" type="ORF">AWB69_05209</name>
</gene>
<dbReference type="OrthoDB" id="9766796at2"/>
<dbReference type="Pfam" id="PF16901">
    <property type="entry name" value="DAO_C"/>
    <property type="match status" value="1"/>
</dbReference>
<dbReference type="Gene3D" id="3.50.50.60">
    <property type="entry name" value="FAD/NAD(P)-binding domain"/>
    <property type="match status" value="1"/>
</dbReference>
<feature type="domain" description="FAD dependent oxidoreductase" evidence="8">
    <location>
        <begin position="7"/>
        <end position="329"/>
    </location>
</feature>